<keyword evidence="2" id="KW-1185">Reference proteome</keyword>
<gene>
    <name evidence="1" type="ORF">CCC_00330</name>
</gene>
<comment type="caution">
    <text evidence="1">The sequence shown here is derived from an EMBL/GenBank/DDBJ whole genome shotgun (WGS) entry which is preliminary data.</text>
</comment>
<evidence type="ECO:0008006" key="3">
    <source>
        <dbReference type="Google" id="ProtNLM"/>
    </source>
</evidence>
<evidence type="ECO:0000313" key="1">
    <source>
        <dbReference type="EMBL" id="KIL97269.1"/>
    </source>
</evidence>
<dbReference type="OrthoDB" id="9778801at2"/>
<evidence type="ECO:0000313" key="2">
    <source>
        <dbReference type="Proteomes" id="UP000031971"/>
    </source>
</evidence>
<dbReference type="PANTHER" id="PTHR33973">
    <property type="entry name" value="OS07G0153300 PROTEIN"/>
    <property type="match status" value="1"/>
</dbReference>
<protein>
    <recommendedName>
        <fullName evidence="3">DUF1365 domain-containing protein</fullName>
    </recommendedName>
</protein>
<dbReference type="RefSeq" id="WP_009871062.1">
    <property type="nucleotide sequence ID" value="NZ_JXSL01000030.1"/>
</dbReference>
<dbReference type="STRING" id="272627.CCC_00330"/>
<organism evidence="1 2">
    <name type="scientific">Paramagnetospirillum magnetotacticum MS-1</name>
    <dbReference type="NCBI Taxonomy" id="272627"/>
    <lineage>
        <taxon>Bacteria</taxon>
        <taxon>Pseudomonadati</taxon>
        <taxon>Pseudomonadota</taxon>
        <taxon>Alphaproteobacteria</taxon>
        <taxon>Rhodospirillales</taxon>
        <taxon>Magnetospirillaceae</taxon>
        <taxon>Paramagnetospirillum</taxon>
    </lineage>
</organism>
<reference evidence="1 2" key="1">
    <citation type="submission" date="2015-01" db="EMBL/GenBank/DDBJ databases">
        <title>Genome Sequence of Magnetospirillum magnetotacticum Strain MS-1.</title>
        <authorList>
            <person name="Marinov G.K."/>
            <person name="Smalley M.D."/>
            <person name="DeSalvo G."/>
        </authorList>
    </citation>
    <scope>NUCLEOTIDE SEQUENCE [LARGE SCALE GENOMIC DNA]</scope>
    <source>
        <strain evidence="1 2">MS-1</strain>
    </source>
</reference>
<name>A0A0C2YBZ0_PARME</name>
<sequence>MTVSCLYRGQVMHHRLDPVGHRFTYDVVSLLVDLDELPELGLTLLSHNRRNLFSVQDKDLGDGGSPRRWIEAELARHSIFIPGGAVRVHLFPRFLGLAFTPLTTWFCHAADGSLSAVLYEVHNTFGERHAYLVRTEGDERRTLRHSAAKCFHVSPFLGLSGDYAFALRPPSETFAITIRETDRATAKPILVASHVAKRVPLTDTALIRAALAYPLLPLKIVGGIHWEALRIWLKGASFHSKPAPPASLVSFIDKGGLS</sequence>
<dbReference type="EMBL" id="JXSL01000030">
    <property type="protein sequence ID" value="KIL97269.1"/>
    <property type="molecule type" value="Genomic_DNA"/>
</dbReference>
<proteinExistence type="predicted"/>
<dbReference type="AlphaFoldDB" id="A0A0C2YBZ0"/>
<accession>A0A0C2YBZ0</accession>
<dbReference type="PANTHER" id="PTHR33973:SF4">
    <property type="entry name" value="OS07G0153300 PROTEIN"/>
    <property type="match status" value="1"/>
</dbReference>
<dbReference type="InterPro" id="IPR010775">
    <property type="entry name" value="DUF1365"/>
</dbReference>
<dbReference type="Pfam" id="PF07103">
    <property type="entry name" value="DUF1365"/>
    <property type="match status" value="1"/>
</dbReference>
<dbReference type="Proteomes" id="UP000031971">
    <property type="component" value="Unassembled WGS sequence"/>
</dbReference>